<feature type="chain" id="PRO_5027029322" evidence="5">
    <location>
        <begin position="27"/>
        <end position="1088"/>
    </location>
</feature>
<keyword evidence="5" id="KW-0732">Signal</keyword>
<dbReference type="RefSeq" id="WP_155695849.1">
    <property type="nucleotide sequence ID" value="NZ_WOCD01000003.1"/>
</dbReference>
<name>A0A6N8F8F4_9GAMM</name>
<comment type="caution">
    <text evidence="8">The sequence shown here is derived from an EMBL/GenBank/DDBJ whole genome shotgun (WGS) entry which is preliminary data.</text>
</comment>
<dbReference type="AlphaFoldDB" id="A0A6N8F8F4"/>
<dbReference type="SUPFAM" id="SSF56935">
    <property type="entry name" value="Porins"/>
    <property type="match status" value="1"/>
</dbReference>
<dbReference type="InterPro" id="IPR000531">
    <property type="entry name" value="Beta-barrel_TonB"/>
</dbReference>
<keyword evidence="3" id="KW-0998">Cell outer membrane</keyword>
<dbReference type="OrthoDB" id="176248at2"/>
<evidence type="ECO:0000256" key="5">
    <source>
        <dbReference type="SAM" id="SignalP"/>
    </source>
</evidence>
<dbReference type="Pfam" id="PF00593">
    <property type="entry name" value="TonB_dep_Rec_b-barrel"/>
    <property type="match status" value="1"/>
</dbReference>
<dbReference type="Gene3D" id="2.40.170.20">
    <property type="entry name" value="TonB-dependent receptor, beta-barrel domain"/>
    <property type="match status" value="1"/>
</dbReference>
<evidence type="ECO:0000259" key="7">
    <source>
        <dbReference type="Pfam" id="PF07715"/>
    </source>
</evidence>
<dbReference type="InterPro" id="IPR036942">
    <property type="entry name" value="Beta-barrel_TonB_sf"/>
</dbReference>
<evidence type="ECO:0000259" key="6">
    <source>
        <dbReference type="Pfam" id="PF00593"/>
    </source>
</evidence>
<protein>
    <submittedName>
        <fullName evidence="8">TonB-dependent receptor</fullName>
    </submittedName>
</protein>
<dbReference type="Pfam" id="PF07715">
    <property type="entry name" value="Plug"/>
    <property type="match status" value="1"/>
</dbReference>
<evidence type="ECO:0000256" key="4">
    <source>
        <dbReference type="RuleBase" id="RU003357"/>
    </source>
</evidence>
<keyword evidence="8" id="KW-0675">Receptor</keyword>
<dbReference type="GO" id="GO:0009279">
    <property type="term" value="C:cell outer membrane"/>
    <property type="evidence" value="ECO:0007669"/>
    <property type="project" value="UniProtKB-SubCell"/>
</dbReference>
<feature type="domain" description="TonB-dependent receptor plug" evidence="7">
    <location>
        <begin position="57"/>
        <end position="172"/>
    </location>
</feature>
<dbReference type="InterPro" id="IPR037066">
    <property type="entry name" value="Plug_dom_sf"/>
</dbReference>
<dbReference type="PANTHER" id="PTHR47234">
    <property type="match status" value="1"/>
</dbReference>
<comment type="similarity">
    <text evidence="4">Belongs to the TonB-dependent receptor family.</text>
</comment>
<dbReference type="Gene3D" id="2.170.130.10">
    <property type="entry name" value="TonB-dependent receptor, plug domain"/>
    <property type="match status" value="1"/>
</dbReference>
<feature type="signal peptide" evidence="5">
    <location>
        <begin position="1"/>
        <end position="26"/>
    </location>
</feature>
<evidence type="ECO:0000256" key="1">
    <source>
        <dbReference type="ARBA" id="ARBA00004442"/>
    </source>
</evidence>
<evidence type="ECO:0000313" key="9">
    <source>
        <dbReference type="Proteomes" id="UP000439994"/>
    </source>
</evidence>
<organism evidence="8 9">
    <name type="scientific">Psychrosphaera haliotis</name>
    <dbReference type="NCBI Taxonomy" id="555083"/>
    <lineage>
        <taxon>Bacteria</taxon>
        <taxon>Pseudomonadati</taxon>
        <taxon>Pseudomonadota</taxon>
        <taxon>Gammaproteobacteria</taxon>
        <taxon>Alteromonadales</taxon>
        <taxon>Pseudoalteromonadaceae</taxon>
        <taxon>Psychrosphaera</taxon>
    </lineage>
</organism>
<keyword evidence="4" id="KW-0798">TonB box</keyword>
<accession>A0A6N8F8F4</accession>
<keyword evidence="9" id="KW-1185">Reference proteome</keyword>
<reference evidence="8 9" key="1">
    <citation type="submission" date="2019-11" db="EMBL/GenBank/DDBJ databases">
        <title>P. haliotis isolates from Z. marina roots.</title>
        <authorList>
            <person name="Cohen M."/>
            <person name="Jospin G."/>
            <person name="Eisen J.A."/>
            <person name="Coil D.A."/>
        </authorList>
    </citation>
    <scope>NUCLEOTIDE SEQUENCE [LARGE SCALE GENOMIC DNA]</scope>
    <source>
        <strain evidence="8 9">UCD-MCMsp1aY</strain>
    </source>
</reference>
<keyword evidence="2 4" id="KW-0472">Membrane</keyword>
<feature type="domain" description="TonB-dependent receptor-like beta-barrel" evidence="6">
    <location>
        <begin position="586"/>
        <end position="1052"/>
    </location>
</feature>
<gene>
    <name evidence="8" type="ORF">GNP35_09455</name>
</gene>
<dbReference type="Proteomes" id="UP000439994">
    <property type="component" value="Unassembled WGS sequence"/>
</dbReference>
<dbReference type="PANTHER" id="PTHR47234:SF2">
    <property type="entry name" value="TONB-DEPENDENT RECEPTOR"/>
    <property type="match status" value="1"/>
</dbReference>
<sequence length="1088" mass="118026">MRKKKIHLLVSSILSGAAVFSLPLLAADEAPEKADQQLESIEKITVTGSRIRRAELDQNTPVFTFGAEDMTVRGFTNAADLLNQSPLFGGSQSPLGAQNGFNAGQNQVNLFDLGTQRTLTLVNGRRLVTSQSAVAGGSQVDLNVIPAALIERIETVPLTGAATYGADAIAGTVNVILKDDYEGLEVTGQYGDNEDGNAASRQFSILGGGNFDDNRGNITFGMEYTKDDGLLECDQDFLCNNNPDFDNAQSEYVDLNGDGQADDLNGDGVVDADDKQSVSLVRDEIRLALFTENGAVTPGGGFLPGFGLGAFPNGKFYGFTPDGSLEECAPGAPNTRTIMTSGSDVCGTDFFDAVSQIRSPVSRFNTYASLNYDLTDDISLKTDFIYANTKGEELVNQGGFQTSFFGGTSAAISLRTDNPFLSTQARQTLRSAGLEGKTFGVHRFNNDLLRNGANSNETQVWRVSNVLEGAFDALDREFYWDVSVVHGRSDIQVETSGIVDGRFLNAVDARRVDDALLEQVRLQNPDDATDDLPDLDAALAALQGSNGGFTANFDRGDTICGAYADLAAGTLTGFNDRARGSGLVDEDLPFLDGCVPLSLFGKTASDEALDFITGGTQIAASDNSQTVFSANIGSYIAELPAGYLDFVVGMERRVEKGNYDPSVGLRVPITRSSISRPVKGGFDTEEYYFEMVAPIISEDMDIPFVQSFEVSGAYRYQEFNTQAPSGFEDKTTDADVYQASMKWQVYNDLAFRGTYATAFRNPSINELFLPASQTFISGADPCDSRSVGLGPNPSVRKANCEAIGIDTDTFVSSIQDGTISGGIASGNPELEPETNKSHSFGLMYTPEFLEGFRLAVDYYNLEIEDSISDVDFPTQAATCFDSNDFPNEAACSSFVRDADNQVVSAKEQPANVALSTFESVTIRAFYDFDLAEFGNLSVDAFTQHNISNEFQATAASEVTEDVGDFADPDWLGTLDLTWTKEAWLVSHRVRWQSSVKIDSLEQRLYASDYTQNDDGIYTGNFTNESDARFINDLSVRYSFDDSASVQVNISNLLDRRPDENGRIAFAAGHFGVDERLGRRFSVRFNKKF</sequence>
<dbReference type="InterPro" id="IPR012910">
    <property type="entry name" value="Plug_dom"/>
</dbReference>
<comment type="subcellular location">
    <subcellularLocation>
        <location evidence="1 4">Cell outer membrane</location>
    </subcellularLocation>
</comment>
<evidence type="ECO:0000256" key="2">
    <source>
        <dbReference type="ARBA" id="ARBA00023136"/>
    </source>
</evidence>
<evidence type="ECO:0000256" key="3">
    <source>
        <dbReference type="ARBA" id="ARBA00023237"/>
    </source>
</evidence>
<dbReference type="EMBL" id="WOCD01000003">
    <property type="protein sequence ID" value="MUH72693.1"/>
    <property type="molecule type" value="Genomic_DNA"/>
</dbReference>
<proteinExistence type="inferred from homology"/>
<evidence type="ECO:0000313" key="8">
    <source>
        <dbReference type="EMBL" id="MUH72693.1"/>
    </source>
</evidence>